<dbReference type="PANTHER" id="PTHR22930">
    <property type="match status" value="1"/>
</dbReference>
<keyword evidence="4" id="KW-0540">Nuclease</keyword>
<dbReference type="InterPro" id="IPR027806">
    <property type="entry name" value="HARBI1_dom"/>
</dbReference>
<comment type="similarity">
    <text evidence="3">Belongs to the HARBI1 family.</text>
</comment>
<gene>
    <name evidence="10" type="primary">LOC125777310</name>
</gene>
<dbReference type="Pfam" id="PF13359">
    <property type="entry name" value="DDE_Tnp_4"/>
    <property type="match status" value="1"/>
</dbReference>
<evidence type="ECO:0000313" key="9">
    <source>
        <dbReference type="Proteomes" id="UP001652620"/>
    </source>
</evidence>
<evidence type="ECO:0000256" key="2">
    <source>
        <dbReference type="ARBA" id="ARBA00004123"/>
    </source>
</evidence>
<evidence type="ECO:0000256" key="6">
    <source>
        <dbReference type="ARBA" id="ARBA00022801"/>
    </source>
</evidence>
<dbReference type="PANTHER" id="PTHR22930:SF269">
    <property type="entry name" value="NUCLEASE HARBI1-LIKE PROTEIN"/>
    <property type="match status" value="1"/>
</dbReference>
<comment type="cofactor">
    <cofactor evidence="1">
        <name>a divalent metal cation</name>
        <dbReference type="ChEBI" id="CHEBI:60240"/>
    </cofactor>
</comment>
<dbReference type="RefSeq" id="XP_049307711.1">
    <property type="nucleotide sequence ID" value="XM_049451754.1"/>
</dbReference>
<dbReference type="Proteomes" id="UP001652620">
    <property type="component" value="Chromosome 3"/>
</dbReference>
<evidence type="ECO:0000256" key="5">
    <source>
        <dbReference type="ARBA" id="ARBA00022723"/>
    </source>
</evidence>
<sequence length="421" mass="48295">MEDEELNLMMLLNCGAFMTIIESGKTKLRRRRPCHWVSPYLKARNEKGRFFTDFKNLRNDPTRFIENFRMPPSVFDELWEILEPHLLPKRNTRPNDFIPTKAKLAIVLEYLASGDIQRHIASCYRISKQHFGRIVSDVCKGICSVLKNEIPDWTEHSLLEISNCFRTQWNFPNCVGAIDGKHIAIKAPPKSGSIFYNYKGFHSIVLMATCDANYKFTYVDVGAYGSEGDSNIMKNSRFGISILNDSCQFPADGFIDGKKVPYFIVGDDAFPLCKRIIKPYNSKHLSKEEQIFNYRLSRARRCIENAFGILSAKWLCLRKVLFCHPDRARSIVSACCLLHNFLINKCGQTYNPPIFSGFEGIDGFWESGEWETIQQQEGPLNDLGTYRGRASDYGKYVRNVLKDYVNSTSGSVPWQNNATFL</sequence>
<evidence type="ECO:0000256" key="7">
    <source>
        <dbReference type="ARBA" id="ARBA00023242"/>
    </source>
</evidence>
<evidence type="ECO:0000256" key="3">
    <source>
        <dbReference type="ARBA" id="ARBA00006958"/>
    </source>
</evidence>
<name>A0ABM3JEQ7_BACDO</name>
<evidence type="ECO:0000259" key="8">
    <source>
        <dbReference type="Pfam" id="PF13359"/>
    </source>
</evidence>
<dbReference type="InterPro" id="IPR045249">
    <property type="entry name" value="HARBI1-like"/>
</dbReference>
<proteinExistence type="inferred from homology"/>
<protein>
    <submittedName>
        <fullName evidence="10">Nuclease HARBI1</fullName>
    </submittedName>
</protein>
<keyword evidence="7" id="KW-0539">Nucleus</keyword>
<organism evidence="9 10">
    <name type="scientific">Bactrocera dorsalis</name>
    <name type="common">Oriental fruit fly</name>
    <name type="synonym">Dacus dorsalis</name>
    <dbReference type="NCBI Taxonomy" id="27457"/>
    <lineage>
        <taxon>Eukaryota</taxon>
        <taxon>Metazoa</taxon>
        <taxon>Ecdysozoa</taxon>
        <taxon>Arthropoda</taxon>
        <taxon>Hexapoda</taxon>
        <taxon>Insecta</taxon>
        <taxon>Pterygota</taxon>
        <taxon>Neoptera</taxon>
        <taxon>Endopterygota</taxon>
        <taxon>Diptera</taxon>
        <taxon>Brachycera</taxon>
        <taxon>Muscomorpha</taxon>
        <taxon>Tephritoidea</taxon>
        <taxon>Tephritidae</taxon>
        <taxon>Bactrocera</taxon>
        <taxon>Bactrocera</taxon>
    </lineage>
</organism>
<evidence type="ECO:0000313" key="10">
    <source>
        <dbReference type="RefSeq" id="XP_049307711.1"/>
    </source>
</evidence>
<reference evidence="10" key="1">
    <citation type="submission" date="2025-08" db="UniProtKB">
        <authorList>
            <consortium name="RefSeq"/>
        </authorList>
    </citation>
    <scope>IDENTIFICATION</scope>
    <source>
        <tissue evidence="10">Adult</tissue>
    </source>
</reference>
<comment type="subcellular location">
    <subcellularLocation>
        <location evidence="2">Nucleus</location>
    </subcellularLocation>
</comment>
<evidence type="ECO:0000256" key="4">
    <source>
        <dbReference type="ARBA" id="ARBA00022722"/>
    </source>
</evidence>
<keyword evidence="6" id="KW-0378">Hydrolase</keyword>
<feature type="domain" description="DDE Tnp4" evidence="8">
    <location>
        <begin position="178"/>
        <end position="340"/>
    </location>
</feature>
<accession>A0ABM3JEQ7</accession>
<keyword evidence="9" id="KW-1185">Reference proteome</keyword>
<keyword evidence="5" id="KW-0479">Metal-binding</keyword>
<dbReference type="GeneID" id="125777310"/>
<evidence type="ECO:0000256" key="1">
    <source>
        <dbReference type="ARBA" id="ARBA00001968"/>
    </source>
</evidence>